<organism evidence="2 3">
    <name type="scientific">Legionella cardiaca</name>
    <dbReference type="NCBI Taxonomy" id="1071983"/>
    <lineage>
        <taxon>Bacteria</taxon>
        <taxon>Pseudomonadati</taxon>
        <taxon>Pseudomonadota</taxon>
        <taxon>Gammaproteobacteria</taxon>
        <taxon>Legionellales</taxon>
        <taxon>Legionellaceae</taxon>
        <taxon>Legionella</taxon>
    </lineage>
</organism>
<gene>
    <name evidence="2" type="ORF">PXX05_08305</name>
</gene>
<proteinExistence type="predicted"/>
<name>A0ABY8ARW6_9GAMM</name>
<protein>
    <submittedName>
        <fullName evidence="2">Glycosyltransferase family 88 protein</fullName>
    </submittedName>
</protein>
<evidence type="ECO:0000313" key="3">
    <source>
        <dbReference type="Proteomes" id="UP001222087"/>
    </source>
</evidence>
<keyword evidence="3" id="KW-1185">Reference proteome</keyword>
<dbReference type="EMBL" id="CP119078">
    <property type="protein sequence ID" value="WED41937.1"/>
    <property type="molecule type" value="Genomic_DNA"/>
</dbReference>
<evidence type="ECO:0000259" key="1">
    <source>
        <dbReference type="Pfam" id="PF16849"/>
    </source>
</evidence>
<dbReference type="InterPro" id="IPR031757">
    <property type="entry name" value="Lgt1_Glycosyltransf"/>
</dbReference>
<dbReference type="RefSeq" id="WP_275087761.1">
    <property type="nucleotide sequence ID" value="NZ_CP119078.1"/>
</dbReference>
<dbReference type="Proteomes" id="UP001222087">
    <property type="component" value="Chromosome"/>
</dbReference>
<sequence length="567" mass="65280">MPYNFNPHRHVKIWLSKDSNSFLNIENQLRLIRMRDINPTDEINFIYDSNLLTPKALEELKSFCEKYKINARDVQEIIPECNTEEEKHLIEVYQNEVSHLHEGGNLAVLSDVLRWLSPIYKLGTYTDFDVSVDTRALPPTITVEKPILFRIGSVAVQGKVESIAINNDTIAVVDNEAALPTIKKIQRAIYTNCTRTDEQLFGSAIEKYRASIEQQFSPLIVPFLLATDSNFQSLERLATLDPGDSSRGVRRIILASTDNNTDYGKIVLQAHNAYEPFMTPEEITKRAASLEREELRKGLGWLSWLITPSFQYKKVKALVEIQDDEEFLKKKRELMRQQLLKVNVQYSSGPGALTFSLFDSLFYERETIDTTIAPSSFSHYDLDNVFMSGNSIPFHTSSREVLKKLEAEVGDINDLSWLEEGQKAVTAREQKIQKAALTFQRFYRGNKVRAQENLPPAFIEMREKIETHIRKIEADLEGCFGFYRHNQRHKKIDALRGLLTYFSEDMKSFDVKKFKSELEQYRSEDIFASIGKSKTKELIDDLTLLSQQAKFYNLADEEGKFAMQKTS</sequence>
<feature type="domain" description="Lgt1 glycosyltransferase" evidence="1">
    <location>
        <begin position="2"/>
        <end position="200"/>
    </location>
</feature>
<reference evidence="2 3" key="1">
    <citation type="submission" date="2023-02" db="EMBL/GenBank/DDBJ databases">
        <title>Genome Sequence of L. cardiaca H63T.</title>
        <authorList>
            <person name="Lopez A.E."/>
            <person name="Cianciotto N.P."/>
        </authorList>
    </citation>
    <scope>NUCLEOTIDE SEQUENCE [LARGE SCALE GENOMIC DNA]</scope>
    <source>
        <strain evidence="2 3">H63</strain>
    </source>
</reference>
<evidence type="ECO:0000313" key="2">
    <source>
        <dbReference type="EMBL" id="WED41937.1"/>
    </source>
</evidence>
<accession>A0ABY8ARW6</accession>
<dbReference type="Pfam" id="PF16849">
    <property type="entry name" value="Glyco_transf_88"/>
    <property type="match status" value="1"/>
</dbReference>
<dbReference type="Gene3D" id="3.90.550.20">
    <property type="match status" value="1"/>
</dbReference>